<feature type="chain" id="PRO_5006640097" description="Fibronectin type-III domain-containing protein" evidence="1">
    <location>
        <begin position="25"/>
        <end position="496"/>
    </location>
</feature>
<dbReference type="Gene3D" id="2.60.120.260">
    <property type="entry name" value="Galactose-binding domain-like"/>
    <property type="match status" value="1"/>
</dbReference>
<dbReference type="EMBL" id="LIZY01000107">
    <property type="protein sequence ID" value="KPJ62677.1"/>
    <property type="molecule type" value="Genomic_DNA"/>
</dbReference>
<accession>A0A0S7XJR1</accession>
<sequence length="496" mass="54719">MVPAISLALAAFIWSLAGACTASAQSLTIENLTVHGTGLGQVCIEWDTAVLADSCVDYDLVTAAEYGLSEESPNPVTHHTVNLTELEAKRVYRFKVTSTADGYDDAIIDNNVLPAPGYGLINPDWQSDWLLLDWEDPREDEWVGADWAAQFWDAFRLSHLTATTHGSDTGSGAQSITIPGGGDYADAVWQTATLEYPEEYVITGRVRLGPLDGGGQMTGFVGYSTSGDWDVNNAVVVDVINETYITDPLEGSDWEPFVVTFESTPHPVGTIFLGGHRIGGTGPGEVIFDDVTFGPLPPLPWTKELEKDFVTGSDWHLVALPVAPASLDWATVFAPWQVAGTLWFWDAEKQGYVPYPSEDFPAAQYGIGVWWNLLEDYQDVAFQGCILDIDVRIPLAPFADRWSLIGNPFPYSVPLQDCFVYNPNEPDPLERTQTVSVAAERNWISLPFYRYHNPYLRYVSLNLPGQLPGEETSLLPWFGYWVNTLEPNAVLIIPSL</sequence>
<feature type="signal peptide" evidence="1">
    <location>
        <begin position="1"/>
        <end position="24"/>
    </location>
</feature>
<name>A0A0S7XJR1_9BACT</name>
<gene>
    <name evidence="2" type="ORF">AMK68_04640</name>
</gene>
<dbReference type="Proteomes" id="UP000052020">
    <property type="component" value="Unassembled WGS sequence"/>
</dbReference>
<organism evidence="2 3">
    <name type="scientific">candidate division KD3-62 bacterium DG_56</name>
    <dbReference type="NCBI Taxonomy" id="1704032"/>
    <lineage>
        <taxon>Bacteria</taxon>
        <taxon>candidate division KD3-62</taxon>
    </lineage>
</organism>
<protein>
    <recommendedName>
        <fullName evidence="4">Fibronectin type-III domain-containing protein</fullName>
    </recommendedName>
</protein>
<keyword evidence="1" id="KW-0732">Signal</keyword>
<evidence type="ECO:0000256" key="1">
    <source>
        <dbReference type="SAM" id="SignalP"/>
    </source>
</evidence>
<reference evidence="2 3" key="1">
    <citation type="journal article" date="2015" name="Microbiome">
        <title>Genomic resolution of linkages in carbon, nitrogen, and sulfur cycling among widespread estuary sediment bacteria.</title>
        <authorList>
            <person name="Baker B.J."/>
            <person name="Lazar C.S."/>
            <person name="Teske A.P."/>
            <person name="Dick G.J."/>
        </authorList>
    </citation>
    <scope>NUCLEOTIDE SEQUENCE [LARGE SCALE GENOMIC DNA]</scope>
    <source>
        <strain evidence="2">DG_56</strain>
    </source>
</reference>
<evidence type="ECO:0000313" key="2">
    <source>
        <dbReference type="EMBL" id="KPJ62677.1"/>
    </source>
</evidence>
<comment type="caution">
    <text evidence="2">The sequence shown here is derived from an EMBL/GenBank/DDBJ whole genome shotgun (WGS) entry which is preliminary data.</text>
</comment>
<proteinExistence type="predicted"/>
<dbReference type="AlphaFoldDB" id="A0A0S7XJR1"/>
<evidence type="ECO:0000313" key="3">
    <source>
        <dbReference type="Proteomes" id="UP000052020"/>
    </source>
</evidence>
<evidence type="ECO:0008006" key="4">
    <source>
        <dbReference type="Google" id="ProtNLM"/>
    </source>
</evidence>